<evidence type="ECO:0000313" key="2">
    <source>
        <dbReference type="Proteomes" id="UP001140091"/>
    </source>
</evidence>
<dbReference type="EMBL" id="JANBPK010000750">
    <property type="protein sequence ID" value="KAJ2933157.1"/>
    <property type="molecule type" value="Genomic_DNA"/>
</dbReference>
<organism evidence="1 2">
    <name type="scientific">Candolleomyces eurysporus</name>
    <dbReference type="NCBI Taxonomy" id="2828524"/>
    <lineage>
        <taxon>Eukaryota</taxon>
        <taxon>Fungi</taxon>
        <taxon>Dikarya</taxon>
        <taxon>Basidiomycota</taxon>
        <taxon>Agaricomycotina</taxon>
        <taxon>Agaricomycetes</taxon>
        <taxon>Agaricomycetidae</taxon>
        <taxon>Agaricales</taxon>
        <taxon>Agaricineae</taxon>
        <taxon>Psathyrellaceae</taxon>
        <taxon>Candolleomyces</taxon>
    </lineage>
</organism>
<evidence type="ECO:0000313" key="1">
    <source>
        <dbReference type="EMBL" id="KAJ2933157.1"/>
    </source>
</evidence>
<feature type="non-terminal residue" evidence="1">
    <location>
        <position position="90"/>
    </location>
</feature>
<gene>
    <name evidence="1" type="ORF">H1R20_g3939</name>
</gene>
<sequence length="90" mass="9352">MTTSPPTSSPPASFTTNLQPNVAKIFGVLDDLFGPDASKGLEHISKASENDLNKIIITGNGESEPIFKVVLPDLGFLGTPDTVTAPDAGQ</sequence>
<name>A0A9W8MKD8_9AGAR</name>
<reference evidence="1" key="1">
    <citation type="submission" date="2022-06" db="EMBL/GenBank/DDBJ databases">
        <title>Genome Sequence of Candolleomyces eurysporus.</title>
        <authorList>
            <person name="Buettner E."/>
        </authorList>
    </citation>
    <scope>NUCLEOTIDE SEQUENCE</scope>
    <source>
        <strain evidence="1">VTCC 930004</strain>
    </source>
</reference>
<proteinExistence type="predicted"/>
<protein>
    <submittedName>
        <fullName evidence="1">Uncharacterized protein</fullName>
    </submittedName>
</protein>
<accession>A0A9W8MKD8</accession>
<keyword evidence="2" id="KW-1185">Reference proteome</keyword>
<dbReference type="Proteomes" id="UP001140091">
    <property type="component" value="Unassembled WGS sequence"/>
</dbReference>
<dbReference type="AlphaFoldDB" id="A0A9W8MKD8"/>
<comment type="caution">
    <text evidence="1">The sequence shown here is derived from an EMBL/GenBank/DDBJ whole genome shotgun (WGS) entry which is preliminary data.</text>
</comment>